<dbReference type="EMBL" id="CAJJDN010000027">
    <property type="protein sequence ID" value="CAD8070500.1"/>
    <property type="molecule type" value="Genomic_DNA"/>
</dbReference>
<organism evidence="1 2">
    <name type="scientific">Paramecium sonneborni</name>
    <dbReference type="NCBI Taxonomy" id="65129"/>
    <lineage>
        <taxon>Eukaryota</taxon>
        <taxon>Sar</taxon>
        <taxon>Alveolata</taxon>
        <taxon>Ciliophora</taxon>
        <taxon>Intramacronucleata</taxon>
        <taxon>Oligohymenophorea</taxon>
        <taxon>Peniculida</taxon>
        <taxon>Parameciidae</taxon>
        <taxon>Paramecium</taxon>
    </lineage>
</organism>
<dbReference type="AlphaFoldDB" id="A0A8S1LR44"/>
<reference evidence="1" key="1">
    <citation type="submission" date="2021-01" db="EMBL/GenBank/DDBJ databases">
        <authorList>
            <consortium name="Genoscope - CEA"/>
            <person name="William W."/>
        </authorList>
    </citation>
    <scope>NUCLEOTIDE SEQUENCE</scope>
</reference>
<dbReference type="Proteomes" id="UP000692954">
    <property type="component" value="Unassembled WGS sequence"/>
</dbReference>
<proteinExistence type="predicted"/>
<keyword evidence="2" id="KW-1185">Reference proteome</keyword>
<sequence length="42" mass="4781">MAFQVDSVLLSITLINYMQQGILKKIGVGLTLFEFLEITYKT</sequence>
<protein>
    <submittedName>
        <fullName evidence="1">Uncharacterized protein</fullName>
    </submittedName>
</protein>
<evidence type="ECO:0000313" key="1">
    <source>
        <dbReference type="EMBL" id="CAD8070500.1"/>
    </source>
</evidence>
<name>A0A8S1LR44_9CILI</name>
<accession>A0A8S1LR44</accession>
<gene>
    <name evidence="1" type="ORF">PSON_ATCC_30995.1.T0270015</name>
</gene>
<evidence type="ECO:0000313" key="2">
    <source>
        <dbReference type="Proteomes" id="UP000692954"/>
    </source>
</evidence>
<comment type="caution">
    <text evidence="1">The sequence shown here is derived from an EMBL/GenBank/DDBJ whole genome shotgun (WGS) entry which is preliminary data.</text>
</comment>